<dbReference type="SUPFAM" id="SSF103111">
    <property type="entry name" value="Activator of Hsp90 ATPase, Aha1"/>
    <property type="match status" value="1"/>
</dbReference>
<organism evidence="4 5">
    <name type="scientific">Allomyces macrogynus (strain ATCC 38327)</name>
    <name type="common">Allomyces javanicus var. macrogynus</name>
    <dbReference type="NCBI Taxonomy" id="578462"/>
    <lineage>
        <taxon>Eukaryota</taxon>
        <taxon>Fungi</taxon>
        <taxon>Fungi incertae sedis</taxon>
        <taxon>Blastocladiomycota</taxon>
        <taxon>Blastocladiomycetes</taxon>
        <taxon>Blastocladiales</taxon>
        <taxon>Blastocladiaceae</taxon>
        <taxon>Allomyces</taxon>
    </lineage>
</organism>
<protein>
    <recommendedName>
        <fullName evidence="3">Activator of Hsp90 ATPase AHSA1-like N-terminal domain-containing protein</fullName>
    </recommendedName>
</protein>
<dbReference type="Proteomes" id="UP000054350">
    <property type="component" value="Unassembled WGS sequence"/>
</dbReference>
<dbReference type="PANTHER" id="PTHR13009:SF22">
    <property type="entry name" value="LD43819P"/>
    <property type="match status" value="1"/>
</dbReference>
<feature type="region of interest" description="Disordered" evidence="2">
    <location>
        <begin position="204"/>
        <end position="252"/>
    </location>
</feature>
<dbReference type="InterPro" id="IPR023393">
    <property type="entry name" value="START-like_dom_sf"/>
</dbReference>
<evidence type="ECO:0000313" key="4">
    <source>
        <dbReference type="EMBL" id="KNE57507.1"/>
    </source>
</evidence>
<feature type="domain" description="Activator of Hsp90 ATPase AHSA1-like N-terminal" evidence="3">
    <location>
        <begin position="26"/>
        <end position="155"/>
    </location>
</feature>
<dbReference type="SUPFAM" id="SSF55961">
    <property type="entry name" value="Bet v1-like"/>
    <property type="match status" value="1"/>
</dbReference>
<evidence type="ECO:0000313" key="5">
    <source>
        <dbReference type="Proteomes" id="UP000054350"/>
    </source>
</evidence>
<dbReference type="OrthoDB" id="567237at2759"/>
<dbReference type="EMBL" id="GG745331">
    <property type="protein sequence ID" value="KNE57507.1"/>
    <property type="molecule type" value="Genomic_DNA"/>
</dbReference>
<accession>A0A0L0S4S9</accession>
<dbReference type="Pfam" id="PF09229">
    <property type="entry name" value="Aha1_N"/>
    <property type="match status" value="1"/>
</dbReference>
<evidence type="ECO:0000259" key="3">
    <source>
        <dbReference type="SMART" id="SM01000"/>
    </source>
</evidence>
<evidence type="ECO:0000256" key="2">
    <source>
        <dbReference type="SAM" id="MobiDB-lite"/>
    </source>
</evidence>
<dbReference type="SMART" id="SM01000">
    <property type="entry name" value="Aha1_N"/>
    <property type="match status" value="1"/>
</dbReference>
<dbReference type="VEuPathDB" id="FungiDB:AMAG_03213"/>
<dbReference type="PANTHER" id="PTHR13009">
    <property type="entry name" value="HEAT SHOCK PROTEIN 90 HSP90 CO-CHAPERONE AHA-1"/>
    <property type="match status" value="1"/>
</dbReference>
<dbReference type="InterPro" id="IPR036338">
    <property type="entry name" value="Aha1"/>
</dbReference>
<proteinExistence type="inferred from homology"/>
<dbReference type="Gene3D" id="3.15.10.20">
    <property type="entry name" value="Activator of Hsp90 ATPase Aha1, N-terminal domain"/>
    <property type="match status" value="1"/>
</dbReference>
<keyword evidence="5" id="KW-1185">Reference proteome</keyword>
<dbReference type="InterPro" id="IPR015310">
    <property type="entry name" value="AHSA1-like_N"/>
</dbReference>
<evidence type="ECO:0000256" key="1">
    <source>
        <dbReference type="ARBA" id="ARBA00006817"/>
    </source>
</evidence>
<dbReference type="Gene3D" id="3.30.530.20">
    <property type="match status" value="1"/>
</dbReference>
<dbReference type="Pfam" id="PF08327">
    <property type="entry name" value="AHSA1"/>
    <property type="match status" value="1"/>
</dbReference>
<dbReference type="GO" id="GO:0001671">
    <property type="term" value="F:ATPase activator activity"/>
    <property type="evidence" value="ECO:0007669"/>
    <property type="project" value="InterPro"/>
</dbReference>
<reference evidence="5" key="2">
    <citation type="submission" date="2009-11" db="EMBL/GenBank/DDBJ databases">
        <title>The Genome Sequence of Allomyces macrogynus strain ATCC 38327.</title>
        <authorList>
            <consortium name="The Broad Institute Genome Sequencing Platform"/>
            <person name="Russ C."/>
            <person name="Cuomo C."/>
            <person name="Shea T."/>
            <person name="Young S.K."/>
            <person name="Zeng Q."/>
            <person name="Koehrsen M."/>
            <person name="Haas B."/>
            <person name="Borodovsky M."/>
            <person name="Guigo R."/>
            <person name="Alvarado L."/>
            <person name="Berlin A."/>
            <person name="Borenstein D."/>
            <person name="Chen Z."/>
            <person name="Engels R."/>
            <person name="Freedman E."/>
            <person name="Gellesch M."/>
            <person name="Goldberg J."/>
            <person name="Griggs A."/>
            <person name="Gujja S."/>
            <person name="Heiman D."/>
            <person name="Hepburn T."/>
            <person name="Howarth C."/>
            <person name="Jen D."/>
            <person name="Larson L."/>
            <person name="Lewis B."/>
            <person name="Mehta T."/>
            <person name="Park D."/>
            <person name="Pearson M."/>
            <person name="Roberts A."/>
            <person name="Saif S."/>
            <person name="Shenoy N."/>
            <person name="Sisk P."/>
            <person name="Stolte C."/>
            <person name="Sykes S."/>
            <person name="Walk T."/>
            <person name="White J."/>
            <person name="Yandava C."/>
            <person name="Burger G."/>
            <person name="Gray M.W."/>
            <person name="Holland P.W.H."/>
            <person name="King N."/>
            <person name="Lang F.B.F."/>
            <person name="Roger A.J."/>
            <person name="Ruiz-Trillo I."/>
            <person name="Lander E."/>
            <person name="Nusbaum C."/>
        </authorList>
    </citation>
    <scope>NUCLEOTIDE SEQUENCE [LARGE SCALE GENOMIC DNA]</scope>
    <source>
        <strain evidence="5">ATCC 38327</strain>
    </source>
</reference>
<gene>
    <name evidence="4" type="ORF">AMAG_03213</name>
</gene>
<comment type="similarity">
    <text evidence="1">Belongs to the AHA1 family.</text>
</comment>
<reference evidence="4 5" key="1">
    <citation type="submission" date="2009-11" db="EMBL/GenBank/DDBJ databases">
        <title>Annotation of Allomyces macrogynus ATCC 38327.</title>
        <authorList>
            <consortium name="The Broad Institute Genome Sequencing Platform"/>
            <person name="Russ C."/>
            <person name="Cuomo C."/>
            <person name="Burger G."/>
            <person name="Gray M.W."/>
            <person name="Holland P.W.H."/>
            <person name="King N."/>
            <person name="Lang F.B.F."/>
            <person name="Roger A.J."/>
            <person name="Ruiz-Trillo I."/>
            <person name="Young S.K."/>
            <person name="Zeng Q."/>
            <person name="Gargeya S."/>
            <person name="Fitzgerald M."/>
            <person name="Haas B."/>
            <person name="Abouelleil A."/>
            <person name="Alvarado L."/>
            <person name="Arachchi H.M."/>
            <person name="Berlin A."/>
            <person name="Chapman S.B."/>
            <person name="Gearin G."/>
            <person name="Goldberg J."/>
            <person name="Griggs A."/>
            <person name="Gujja S."/>
            <person name="Hansen M."/>
            <person name="Heiman D."/>
            <person name="Howarth C."/>
            <person name="Larimer J."/>
            <person name="Lui A."/>
            <person name="MacDonald P.J.P."/>
            <person name="McCowen C."/>
            <person name="Montmayeur A."/>
            <person name="Murphy C."/>
            <person name="Neiman D."/>
            <person name="Pearson M."/>
            <person name="Priest M."/>
            <person name="Roberts A."/>
            <person name="Saif S."/>
            <person name="Shea T."/>
            <person name="Sisk P."/>
            <person name="Stolte C."/>
            <person name="Sykes S."/>
            <person name="Wortman J."/>
            <person name="Nusbaum C."/>
            <person name="Birren B."/>
        </authorList>
    </citation>
    <scope>NUCLEOTIDE SEQUENCE [LARGE SCALE GENOMIC DNA]</scope>
    <source>
        <strain evidence="4 5">ATCC 38327</strain>
    </source>
</reference>
<feature type="compositionally biased region" description="Low complexity" evidence="2">
    <location>
        <begin position="226"/>
        <end position="252"/>
    </location>
</feature>
<dbReference type="GO" id="GO:0005829">
    <property type="term" value="C:cytosol"/>
    <property type="evidence" value="ECO:0007669"/>
    <property type="project" value="TreeGrafter"/>
</dbReference>
<dbReference type="eggNOG" id="KOG2936">
    <property type="taxonomic scope" value="Eukaryota"/>
</dbReference>
<dbReference type="AlphaFoldDB" id="A0A0L0S4S9"/>
<sequence>MTAPATTTPPAEDRNWLNAGNWHWVTKDVLPFARTYLTEQLTRIRVSHSGIDISVTSVPSVDGDCSLNVRKGKLITIYDLAVTVAWTATGDVTGTVKIPEVAHDTDDDDFVFDITVNDDKRAKDAVRAAVRAALPKGLIKAFKTLPKVLVEEQSKDVFIEGAVPSAQLPTADLEARKKLAESMLQQDPSVVARPPPFSVEERMNRGKAKDAANGKPVIPPPATAKSVSPAPTGATPAAAAKPALAPAKSAASTSGEYRTTVEFMASARDLHACFTDPGRVAHWTQGQGTTGNKPGAPFTLFGGQVTGTWTAVDETKLALKWKLASWTADSTVEMALTQGASVTKLALEHTGFPADQRGAVQSHWTMVFNRIKMAFGFGAFL</sequence>
<dbReference type="InterPro" id="IPR013538">
    <property type="entry name" value="ASHA1/2-like_C"/>
</dbReference>
<dbReference type="GO" id="GO:0006457">
    <property type="term" value="P:protein folding"/>
    <property type="evidence" value="ECO:0007669"/>
    <property type="project" value="TreeGrafter"/>
</dbReference>
<dbReference type="OMA" id="GDCEVNQ"/>
<dbReference type="GO" id="GO:0051087">
    <property type="term" value="F:protein-folding chaperone binding"/>
    <property type="evidence" value="ECO:0007669"/>
    <property type="project" value="InterPro"/>
</dbReference>
<dbReference type="STRING" id="578462.A0A0L0S4S9"/>
<name>A0A0L0S4S9_ALLM3</name>